<evidence type="ECO:0000313" key="2">
    <source>
        <dbReference type="Proteomes" id="UP001157502"/>
    </source>
</evidence>
<gene>
    <name evidence="1" type="ORF">DPEC_G00012230</name>
</gene>
<accession>A0ACC2HM03</accession>
<sequence length="318" mass="36231">MSSVCTWEIQGEFTLDGLELFHTGHYGPVSQGTLRREPTPTAVVVKTLEACSNPSVTNEFVDWILFHGVVCKHQNLVRMLCCQTQRRPMYFVLEACCPGNLLNYLWSLRNRDSKSLDQHQHFSERSVYSVAKQVAAGLDYLLSEHRLVHGYVAARNILIGPGLSVKVSGLGMAFEARQGLTGKPTNKRTAEVPLKWQAPERMMKQPTTDRSDVFSFGILLYELITLGSPPYPDLEPQCVFSQLQKCYMMKRPNNCGGPLYDLMKYCWMWNFKDRPAFSVTIKLLESNTYLAATQDICIPEVMNIWDYCRRAGVHTRNM</sequence>
<proteinExistence type="predicted"/>
<name>A0ACC2HM03_DALPE</name>
<keyword evidence="2" id="KW-1185">Reference proteome</keyword>
<dbReference type="Proteomes" id="UP001157502">
    <property type="component" value="Chromosome 1"/>
</dbReference>
<reference evidence="1" key="1">
    <citation type="submission" date="2021-05" db="EMBL/GenBank/DDBJ databases">
        <authorList>
            <person name="Pan Q."/>
            <person name="Jouanno E."/>
            <person name="Zahm M."/>
            <person name="Klopp C."/>
            <person name="Cabau C."/>
            <person name="Louis A."/>
            <person name="Berthelot C."/>
            <person name="Parey E."/>
            <person name="Roest Crollius H."/>
            <person name="Montfort J."/>
            <person name="Robinson-Rechavi M."/>
            <person name="Bouchez O."/>
            <person name="Lampietro C."/>
            <person name="Lopez Roques C."/>
            <person name="Donnadieu C."/>
            <person name="Postlethwait J."/>
            <person name="Bobe J."/>
            <person name="Dillon D."/>
            <person name="Chandos A."/>
            <person name="von Hippel F."/>
            <person name="Guiguen Y."/>
        </authorList>
    </citation>
    <scope>NUCLEOTIDE SEQUENCE</scope>
    <source>
        <strain evidence="1">YG-Jan2019</strain>
    </source>
</reference>
<organism evidence="1 2">
    <name type="scientific">Dallia pectoralis</name>
    <name type="common">Alaska blackfish</name>
    <dbReference type="NCBI Taxonomy" id="75939"/>
    <lineage>
        <taxon>Eukaryota</taxon>
        <taxon>Metazoa</taxon>
        <taxon>Chordata</taxon>
        <taxon>Craniata</taxon>
        <taxon>Vertebrata</taxon>
        <taxon>Euteleostomi</taxon>
        <taxon>Actinopterygii</taxon>
        <taxon>Neopterygii</taxon>
        <taxon>Teleostei</taxon>
        <taxon>Protacanthopterygii</taxon>
        <taxon>Esociformes</taxon>
        <taxon>Umbridae</taxon>
        <taxon>Dallia</taxon>
    </lineage>
</organism>
<dbReference type="EMBL" id="CM055728">
    <property type="protein sequence ID" value="KAJ8016908.1"/>
    <property type="molecule type" value="Genomic_DNA"/>
</dbReference>
<evidence type="ECO:0000313" key="1">
    <source>
        <dbReference type="EMBL" id="KAJ8016908.1"/>
    </source>
</evidence>
<comment type="caution">
    <text evidence="1">The sequence shown here is derived from an EMBL/GenBank/DDBJ whole genome shotgun (WGS) entry which is preliminary data.</text>
</comment>
<protein>
    <submittedName>
        <fullName evidence="1">Uncharacterized protein</fullName>
    </submittedName>
</protein>